<proteinExistence type="predicted"/>
<accession>A0AAI9X588</accession>
<reference evidence="1" key="1">
    <citation type="submission" date="2015-06" db="EMBL/GenBank/DDBJ databases">
        <authorList>
            <person name="Nguyen H."/>
        </authorList>
    </citation>
    <scope>NUCLEOTIDE SEQUENCE</scope>
    <source>
        <strain evidence="1">DAOM 180753</strain>
    </source>
</reference>
<organism evidence="1 2">
    <name type="scientific">Penicillium thymicola</name>
    <dbReference type="NCBI Taxonomy" id="293382"/>
    <lineage>
        <taxon>Eukaryota</taxon>
        <taxon>Fungi</taxon>
        <taxon>Dikarya</taxon>
        <taxon>Ascomycota</taxon>
        <taxon>Pezizomycotina</taxon>
        <taxon>Eurotiomycetes</taxon>
        <taxon>Eurotiomycetidae</taxon>
        <taxon>Eurotiales</taxon>
        <taxon>Aspergillaceae</taxon>
        <taxon>Penicillium</taxon>
    </lineage>
</organism>
<dbReference type="AlphaFoldDB" id="A0AAI9X588"/>
<sequence>MLFLDLKHFGGFDTSTVYGQSRSGTVAVALWLCGCAGPRFGAWIIRPSICTKNSLSFWHLRSIRNQL</sequence>
<evidence type="ECO:0000313" key="2">
    <source>
        <dbReference type="Proteomes" id="UP001227192"/>
    </source>
</evidence>
<comment type="caution">
    <text evidence="1">The sequence shown here is derived from an EMBL/GenBank/DDBJ whole genome shotgun (WGS) entry which is preliminary data.</text>
</comment>
<dbReference type="EMBL" id="LACB01000348">
    <property type="protein sequence ID" value="KAJ9484335.1"/>
    <property type="molecule type" value="Genomic_DNA"/>
</dbReference>
<keyword evidence="2" id="KW-1185">Reference proteome</keyword>
<dbReference type="PROSITE" id="PS51257">
    <property type="entry name" value="PROKAR_LIPOPROTEIN"/>
    <property type="match status" value="1"/>
</dbReference>
<protein>
    <submittedName>
        <fullName evidence="1">Uncharacterized protein</fullName>
    </submittedName>
</protein>
<gene>
    <name evidence="1" type="ORF">VN97_g9038</name>
</gene>
<evidence type="ECO:0000313" key="1">
    <source>
        <dbReference type="EMBL" id="KAJ9484335.1"/>
    </source>
</evidence>
<reference evidence="1" key="2">
    <citation type="journal article" date="2016" name="Fungal Biol.">
        <title>Ochratoxin A production by Penicillium thymicola.</title>
        <authorList>
            <person name="Nguyen H.D.T."/>
            <person name="McMullin D.R."/>
            <person name="Ponomareva E."/>
            <person name="Riley R."/>
            <person name="Pomraning K.R."/>
            <person name="Baker S.E."/>
            <person name="Seifert K.A."/>
        </authorList>
    </citation>
    <scope>NUCLEOTIDE SEQUENCE</scope>
    <source>
        <strain evidence="1">DAOM 180753</strain>
    </source>
</reference>
<name>A0AAI9X588_PENTH</name>
<dbReference type="Proteomes" id="UP001227192">
    <property type="component" value="Unassembled WGS sequence"/>
</dbReference>